<accession>A0ACC2V6G3</accession>
<protein>
    <submittedName>
        <fullName evidence="1">Uncharacterized protein</fullName>
    </submittedName>
</protein>
<evidence type="ECO:0000313" key="2">
    <source>
        <dbReference type="Proteomes" id="UP001227268"/>
    </source>
</evidence>
<evidence type="ECO:0000313" key="1">
    <source>
        <dbReference type="EMBL" id="KAJ9094930.1"/>
    </source>
</evidence>
<gene>
    <name evidence="1" type="ORF">QFC21_005722</name>
</gene>
<keyword evidence="2" id="KW-1185">Reference proteome</keyword>
<reference evidence="1" key="1">
    <citation type="submission" date="2023-04" db="EMBL/GenBank/DDBJ databases">
        <title>Draft Genome sequencing of Naganishia species isolated from polar environments using Oxford Nanopore Technology.</title>
        <authorList>
            <person name="Leo P."/>
            <person name="Venkateswaran K."/>
        </authorList>
    </citation>
    <scope>NUCLEOTIDE SEQUENCE</scope>
    <source>
        <strain evidence="1">MNA-CCFEE 5423</strain>
    </source>
</reference>
<proteinExistence type="predicted"/>
<sequence>MGAFLYGYDGTYFTGILEMPKFLRDFGDLQPDGSYQLSSKITSVFASIVQAGEFFGSLGASFLGDHLGRKGALRAAVIIVTIGCILQLIVVGSVPLLIVGRLILGMGVGVVSNCVPMYLSEIPPAAIRGSVVSCWQLTLAIGQVIGAVIAQGTKDYKNTFSWRFPIAFNMVITIALFVGSYFVVESPRWLASKGKDEKALGALESIHKHNDDIDAETELVVLVEARQAEQANEGGQSKWSDLIRVPADRRRFYCAFGILCCQQISGVQFIFSYATRFFTDIGQDNAFLYTIIVDVIEVIGVIVSLFLVNRIGRRKLLISTGIFMTFTDIVIGAIGIKRDRSDAENTAIVAMIMLYVFAFNLAWGPLAWAVATELSHGKNKTKIMSIGTAGFWICAWAVTFTLPYLFDENQANLGPMVGWIYAGGGVISVALTLPSSSQVFVYFCIPESLGRSLETVSAMMDLGVPTREWKNYKAGDVEDNCQFRTNVKRAKMNRGVSHHVERADASKEEEAEV</sequence>
<dbReference type="Proteomes" id="UP001227268">
    <property type="component" value="Unassembled WGS sequence"/>
</dbReference>
<dbReference type="EMBL" id="JASBWT010000023">
    <property type="protein sequence ID" value="KAJ9094930.1"/>
    <property type="molecule type" value="Genomic_DNA"/>
</dbReference>
<comment type="caution">
    <text evidence="1">The sequence shown here is derived from an EMBL/GenBank/DDBJ whole genome shotgun (WGS) entry which is preliminary data.</text>
</comment>
<organism evidence="1 2">
    <name type="scientific">Naganishia friedmannii</name>
    <dbReference type="NCBI Taxonomy" id="89922"/>
    <lineage>
        <taxon>Eukaryota</taxon>
        <taxon>Fungi</taxon>
        <taxon>Dikarya</taxon>
        <taxon>Basidiomycota</taxon>
        <taxon>Agaricomycotina</taxon>
        <taxon>Tremellomycetes</taxon>
        <taxon>Filobasidiales</taxon>
        <taxon>Filobasidiaceae</taxon>
        <taxon>Naganishia</taxon>
    </lineage>
</organism>
<name>A0ACC2V6G3_9TREE</name>